<comment type="caution">
    <text evidence="2">The sequence shown here is derived from an EMBL/GenBank/DDBJ whole genome shotgun (WGS) entry which is preliminary data.</text>
</comment>
<sequence>MEQLERLDMAFESLKKQLIGRLHGVLRKQLFENTEKFPVPRKQPLVPKLSQTPLESVVAQTN</sequence>
<evidence type="ECO:0000259" key="1">
    <source>
        <dbReference type="Pfam" id="PF26213"/>
    </source>
</evidence>
<evidence type="ECO:0000313" key="3">
    <source>
        <dbReference type="Proteomes" id="UP001280121"/>
    </source>
</evidence>
<gene>
    <name evidence="2" type="ORF">Ddye_020073</name>
</gene>
<dbReference type="AlphaFoldDB" id="A0AAD9TZI9"/>
<reference evidence="2" key="1">
    <citation type="journal article" date="2023" name="Plant J.">
        <title>Genome sequences and population genomics provide insights into the demographic history, inbreeding, and mutation load of two 'living fossil' tree species of Dipteronia.</title>
        <authorList>
            <person name="Feng Y."/>
            <person name="Comes H.P."/>
            <person name="Chen J."/>
            <person name="Zhu S."/>
            <person name="Lu R."/>
            <person name="Zhang X."/>
            <person name="Li P."/>
            <person name="Qiu J."/>
            <person name="Olsen K.M."/>
            <person name="Qiu Y."/>
        </authorList>
    </citation>
    <scope>NUCLEOTIDE SEQUENCE</scope>
    <source>
        <strain evidence="2">KIB01</strain>
    </source>
</reference>
<accession>A0AAD9TZI9</accession>
<dbReference type="EMBL" id="JANJYI010000006">
    <property type="protein sequence ID" value="KAK2644878.1"/>
    <property type="molecule type" value="Genomic_DNA"/>
</dbReference>
<proteinExistence type="predicted"/>
<evidence type="ECO:0000313" key="2">
    <source>
        <dbReference type="EMBL" id="KAK2644878.1"/>
    </source>
</evidence>
<feature type="domain" description="TYRAAT2-like C-terminal" evidence="1">
    <location>
        <begin position="1"/>
        <end position="29"/>
    </location>
</feature>
<keyword evidence="3" id="KW-1185">Reference proteome</keyword>
<dbReference type="Pfam" id="PF26213">
    <property type="entry name" value="TYRAAT1_C"/>
    <property type="match status" value="1"/>
</dbReference>
<organism evidence="2 3">
    <name type="scientific">Dipteronia dyeriana</name>
    <dbReference type="NCBI Taxonomy" id="168575"/>
    <lineage>
        <taxon>Eukaryota</taxon>
        <taxon>Viridiplantae</taxon>
        <taxon>Streptophyta</taxon>
        <taxon>Embryophyta</taxon>
        <taxon>Tracheophyta</taxon>
        <taxon>Spermatophyta</taxon>
        <taxon>Magnoliopsida</taxon>
        <taxon>eudicotyledons</taxon>
        <taxon>Gunneridae</taxon>
        <taxon>Pentapetalae</taxon>
        <taxon>rosids</taxon>
        <taxon>malvids</taxon>
        <taxon>Sapindales</taxon>
        <taxon>Sapindaceae</taxon>
        <taxon>Hippocastanoideae</taxon>
        <taxon>Acereae</taxon>
        <taxon>Dipteronia</taxon>
    </lineage>
</organism>
<name>A0AAD9TZI9_9ROSI</name>
<protein>
    <recommendedName>
        <fullName evidence="1">TYRAAT2-like C-terminal domain-containing protein</fullName>
    </recommendedName>
</protein>
<dbReference type="Proteomes" id="UP001280121">
    <property type="component" value="Unassembled WGS sequence"/>
</dbReference>
<dbReference type="InterPro" id="IPR059064">
    <property type="entry name" value="TYRAAT2_C"/>
</dbReference>